<keyword evidence="4" id="KW-1185">Reference proteome</keyword>
<reference evidence="3 4" key="1">
    <citation type="submission" date="2017-02" db="EMBL/GenBank/DDBJ databases">
        <title>Amycolatopsis azurea DSM 43854 draft genome.</title>
        <authorList>
            <person name="Mayilraj S."/>
        </authorList>
    </citation>
    <scope>NUCLEOTIDE SEQUENCE [LARGE SCALE GENOMIC DNA]</scope>
    <source>
        <strain evidence="3 4">DSM 43854</strain>
    </source>
</reference>
<accession>A0ABX3JJZ5</accession>
<sequence length="284" mass="30090">MSHCLLGLTEWRLAEAGPDAVRRTAESGADGLQLDFGGPGRGEWLDAPGRVQAVRAAAGASGVRLFAVAGNHLNDLGLTTAEARPFIERLLDSAHALEVPLVFLPSFRRSAIDGPAAFALTAQVLAWAAAEAEARGLQLASENVLAPHFACELAERVDSPVFRLVLDTFNPLRAGLRPEALVAEAGHLLADQVHLKDGPPDVGDMPALGEGAGRLEDTLEALREHAVPVRALVLENDYRDGDPRRLAADLAWARRRARGFTPPVAAGHPRVRGGSSGPRPVPPM</sequence>
<evidence type="ECO:0000256" key="1">
    <source>
        <dbReference type="SAM" id="MobiDB-lite"/>
    </source>
</evidence>
<name>A0ABX3JJZ5_9PSEU</name>
<dbReference type="RefSeq" id="WP_052014322.1">
    <property type="nucleotide sequence ID" value="NZ_ANMG01000010.1"/>
</dbReference>
<evidence type="ECO:0000313" key="4">
    <source>
        <dbReference type="Proteomes" id="UP000188551"/>
    </source>
</evidence>
<dbReference type="EMBL" id="MUXN01000002">
    <property type="protein sequence ID" value="OOC08064.1"/>
    <property type="molecule type" value="Genomic_DNA"/>
</dbReference>
<dbReference type="InterPro" id="IPR050312">
    <property type="entry name" value="IolE/XylAMocC-like"/>
</dbReference>
<dbReference type="SUPFAM" id="SSF51658">
    <property type="entry name" value="Xylose isomerase-like"/>
    <property type="match status" value="1"/>
</dbReference>
<proteinExistence type="predicted"/>
<dbReference type="InterPro" id="IPR013022">
    <property type="entry name" value="Xyl_isomerase-like_TIM-brl"/>
</dbReference>
<dbReference type="PANTHER" id="PTHR12110">
    <property type="entry name" value="HYDROXYPYRUVATE ISOMERASE"/>
    <property type="match status" value="1"/>
</dbReference>
<protein>
    <recommendedName>
        <fullName evidence="2">Xylose isomerase-like TIM barrel domain-containing protein</fullName>
    </recommendedName>
</protein>
<dbReference type="PANTHER" id="PTHR12110:SF41">
    <property type="entry name" value="INOSOSE DEHYDRATASE"/>
    <property type="match status" value="1"/>
</dbReference>
<dbReference type="Pfam" id="PF01261">
    <property type="entry name" value="AP_endonuc_2"/>
    <property type="match status" value="1"/>
</dbReference>
<dbReference type="Gene3D" id="3.20.20.150">
    <property type="entry name" value="Divalent-metal-dependent TIM barrel enzymes"/>
    <property type="match status" value="1"/>
</dbReference>
<feature type="region of interest" description="Disordered" evidence="1">
    <location>
        <begin position="261"/>
        <end position="284"/>
    </location>
</feature>
<feature type="domain" description="Xylose isomerase-like TIM barrel" evidence="2">
    <location>
        <begin position="22"/>
        <end position="255"/>
    </location>
</feature>
<gene>
    <name evidence="3" type="ORF">B0293_04060</name>
</gene>
<dbReference type="Proteomes" id="UP000188551">
    <property type="component" value="Unassembled WGS sequence"/>
</dbReference>
<evidence type="ECO:0000313" key="3">
    <source>
        <dbReference type="EMBL" id="OOC08064.1"/>
    </source>
</evidence>
<dbReference type="InterPro" id="IPR036237">
    <property type="entry name" value="Xyl_isomerase-like_sf"/>
</dbReference>
<comment type="caution">
    <text evidence="3">The sequence shown here is derived from an EMBL/GenBank/DDBJ whole genome shotgun (WGS) entry which is preliminary data.</text>
</comment>
<organism evidence="3 4">
    <name type="scientific">Amycolatopsis azurea DSM 43854</name>
    <dbReference type="NCBI Taxonomy" id="1238180"/>
    <lineage>
        <taxon>Bacteria</taxon>
        <taxon>Bacillati</taxon>
        <taxon>Actinomycetota</taxon>
        <taxon>Actinomycetes</taxon>
        <taxon>Pseudonocardiales</taxon>
        <taxon>Pseudonocardiaceae</taxon>
        <taxon>Amycolatopsis</taxon>
    </lineage>
</organism>
<evidence type="ECO:0000259" key="2">
    <source>
        <dbReference type="Pfam" id="PF01261"/>
    </source>
</evidence>